<evidence type="ECO:0000256" key="2">
    <source>
        <dbReference type="ARBA" id="ARBA00022574"/>
    </source>
</evidence>
<evidence type="ECO:0000256" key="6">
    <source>
        <dbReference type="PROSITE-ProRule" id="PRU00221"/>
    </source>
</evidence>
<dbReference type="SUPFAM" id="SSF50978">
    <property type="entry name" value="WD40 repeat-like"/>
    <property type="match status" value="1"/>
</dbReference>
<comment type="similarity">
    <text evidence="1">Belongs to the WD repeat ESC family.</text>
</comment>
<dbReference type="InterPro" id="IPR001680">
    <property type="entry name" value="WD40_rpt"/>
</dbReference>
<dbReference type="Proteomes" id="UP001174691">
    <property type="component" value="Unassembled WGS sequence"/>
</dbReference>
<comment type="caution">
    <text evidence="7">The sequence shown here is derived from an EMBL/GenBank/DDBJ whole genome shotgun (WGS) entry which is preliminary data.</text>
</comment>
<feature type="repeat" description="WD" evidence="6">
    <location>
        <begin position="176"/>
        <end position="209"/>
    </location>
</feature>
<gene>
    <name evidence="7" type="ORF">NKR19_g1440</name>
</gene>
<dbReference type="AlphaFoldDB" id="A0AA38SCE0"/>
<evidence type="ECO:0000256" key="3">
    <source>
        <dbReference type="ARBA" id="ARBA00022737"/>
    </source>
</evidence>
<dbReference type="Gene3D" id="2.130.10.10">
    <property type="entry name" value="YVTN repeat-like/Quinoprotein amine dehydrogenase"/>
    <property type="match status" value="1"/>
</dbReference>
<dbReference type="PANTHER" id="PTHR10253">
    <property type="entry name" value="POLYCOMB PROTEIN"/>
    <property type="match status" value="1"/>
</dbReference>
<dbReference type="InterPro" id="IPR036322">
    <property type="entry name" value="WD40_repeat_dom_sf"/>
</dbReference>
<accession>A0AA38SCE0</accession>
<keyword evidence="4" id="KW-0805">Transcription regulation</keyword>
<name>A0AA38SCE0_9PEZI</name>
<dbReference type="InterPro" id="IPR051243">
    <property type="entry name" value="PcG_WD-repeat"/>
</dbReference>
<keyword evidence="3" id="KW-0677">Repeat</keyword>
<keyword evidence="5" id="KW-0804">Transcription</keyword>
<dbReference type="PROSITE" id="PS50082">
    <property type="entry name" value="WD_REPEATS_2"/>
    <property type="match status" value="2"/>
</dbReference>
<evidence type="ECO:0000313" key="7">
    <source>
        <dbReference type="EMBL" id="KAJ9162296.1"/>
    </source>
</evidence>
<organism evidence="7 8">
    <name type="scientific">Coniochaeta hoffmannii</name>
    <dbReference type="NCBI Taxonomy" id="91930"/>
    <lineage>
        <taxon>Eukaryota</taxon>
        <taxon>Fungi</taxon>
        <taxon>Dikarya</taxon>
        <taxon>Ascomycota</taxon>
        <taxon>Pezizomycotina</taxon>
        <taxon>Sordariomycetes</taxon>
        <taxon>Sordariomycetidae</taxon>
        <taxon>Coniochaetales</taxon>
        <taxon>Coniochaetaceae</taxon>
        <taxon>Coniochaeta</taxon>
    </lineage>
</organism>
<dbReference type="InterPro" id="IPR015943">
    <property type="entry name" value="WD40/YVTN_repeat-like_dom_sf"/>
</dbReference>
<evidence type="ECO:0000256" key="5">
    <source>
        <dbReference type="ARBA" id="ARBA00023163"/>
    </source>
</evidence>
<dbReference type="EMBL" id="JANBVN010000013">
    <property type="protein sequence ID" value="KAJ9162296.1"/>
    <property type="molecule type" value="Genomic_DNA"/>
</dbReference>
<dbReference type="Pfam" id="PF00400">
    <property type="entry name" value="WD40"/>
    <property type="match status" value="2"/>
</dbReference>
<keyword evidence="8" id="KW-1185">Reference proteome</keyword>
<dbReference type="SMART" id="SM00320">
    <property type="entry name" value="WD40"/>
    <property type="match status" value="3"/>
</dbReference>
<dbReference type="PROSITE" id="PS50294">
    <property type="entry name" value="WD_REPEATS_REGION"/>
    <property type="match status" value="2"/>
</dbReference>
<reference evidence="7" key="1">
    <citation type="submission" date="2022-07" db="EMBL/GenBank/DDBJ databases">
        <title>Fungi with potential for degradation of polypropylene.</title>
        <authorList>
            <person name="Gostincar C."/>
        </authorList>
    </citation>
    <scope>NUCLEOTIDE SEQUENCE</scope>
    <source>
        <strain evidence="7">EXF-13287</strain>
    </source>
</reference>
<sequence length="496" mass="55472">MPRGPESLGEWELPKLRAAFSWEEPQEAGPEFYDVKFYPYNPPGSEPIFAVISKNHAIVARIIQTKDHPVEVIRMFTIADEDNPDVYWIGCCWAKDPATDRPLLCIAGEDCLITIYDVKEGTIFDTFTGHGDGINDVATNPSDPSMIASVADDTTVRVWSLAAVHKKQPCVALLAGEGHQWNLLTVAWHSTGRYLLSAGHDQVVNLWTLPDIPNEHMDVPIVVHYPHFSTWAIHSNLVDCIAFIGDYILSRSCYEETIVLWRIEGFDSSNPPPSPLDAPTAYNPKKITRSAFANETPASCPAEYTRLLEFSTPECGQLFFTRFSVFQAPGKHTVLAFCNAKSKAMFWDFSRLTEYDKFMKKLKDPERDRRVKIERPAWLPAKAPKKADNLSKAAQALMDQTENESPALSAAATPVPDVAGPALEFAPDVVAHWESMYGVSEEPLKPHKLIALQKDLHREGVFVGRQCAWSPDGAWCIMSGNGNRALLFQRWAKEKT</sequence>
<proteinExistence type="inferred from homology"/>
<evidence type="ECO:0000256" key="1">
    <source>
        <dbReference type="ARBA" id="ARBA00008075"/>
    </source>
</evidence>
<protein>
    <submittedName>
        <fullName evidence="7">WD domain-containing protein</fullName>
    </submittedName>
</protein>
<evidence type="ECO:0000256" key="4">
    <source>
        <dbReference type="ARBA" id="ARBA00023015"/>
    </source>
</evidence>
<keyword evidence="2 6" id="KW-0853">WD repeat</keyword>
<feature type="repeat" description="WD" evidence="6">
    <location>
        <begin position="127"/>
        <end position="161"/>
    </location>
</feature>
<evidence type="ECO:0000313" key="8">
    <source>
        <dbReference type="Proteomes" id="UP001174691"/>
    </source>
</evidence>